<dbReference type="SUPFAM" id="SSF52172">
    <property type="entry name" value="CheY-like"/>
    <property type="match status" value="1"/>
</dbReference>
<dbReference type="InterPro" id="IPR001789">
    <property type="entry name" value="Sig_transdc_resp-reg_receiver"/>
</dbReference>
<dbReference type="InterPro" id="IPR039420">
    <property type="entry name" value="WalR-like"/>
</dbReference>
<dbReference type="SUPFAM" id="SSF46894">
    <property type="entry name" value="C-terminal effector domain of the bipartite response regulators"/>
    <property type="match status" value="1"/>
</dbReference>
<feature type="modified residue" description="4-aspartylphosphate" evidence="3">
    <location>
        <position position="91"/>
    </location>
</feature>
<dbReference type="PROSITE" id="PS50043">
    <property type="entry name" value="HTH_LUXR_2"/>
    <property type="match status" value="1"/>
</dbReference>
<dbReference type="PANTHER" id="PTHR43214">
    <property type="entry name" value="TWO-COMPONENT RESPONSE REGULATOR"/>
    <property type="match status" value="1"/>
</dbReference>
<dbReference type="Proteomes" id="UP001141992">
    <property type="component" value="Unassembled WGS sequence"/>
</dbReference>
<dbReference type="InterPro" id="IPR058245">
    <property type="entry name" value="NreC/VraR/RcsB-like_REC"/>
</dbReference>
<evidence type="ECO:0000313" key="6">
    <source>
        <dbReference type="Proteomes" id="UP001141992"/>
    </source>
</evidence>
<evidence type="ECO:0000256" key="3">
    <source>
        <dbReference type="PROSITE-ProRule" id="PRU00169"/>
    </source>
</evidence>
<dbReference type="GO" id="GO:0000160">
    <property type="term" value="P:phosphorelay signal transduction system"/>
    <property type="evidence" value="ECO:0007669"/>
    <property type="project" value="InterPro"/>
</dbReference>
<dbReference type="PANTHER" id="PTHR43214:SF17">
    <property type="entry name" value="TRANSCRIPTIONAL REGULATORY PROTEIN RCSB"/>
    <property type="match status" value="1"/>
</dbReference>
<keyword evidence="1 3" id="KW-0597">Phosphoprotein</keyword>
<keyword evidence="2" id="KW-0238">DNA-binding</keyword>
<dbReference type="PROSITE" id="PS00622">
    <property type="entry name" value="HTH_LUXR_1"/>
    <property type="match status" value="1"/>
</dbReference>
<dbReference type="InterPro" id="IPR000792">
    <property type="entry name" value="Tscrpt_reg_LuxR_C"/>
</dbReference>
<gene>
    <name evidence="5" type="ORF">O9570_16775</name>
</gene>
<accession>A0A0D6H460</accession>
<feature type="region of interest" description="Disordered" evidence="4">
    <location>
        <begin position="1"/>
        <end position="30"/>
    </location>
</feature>
<organism evidence="5 6">
    <name type="scientific">Alcaligenes xylosoxydans xylosoxydans</name>
    <name type="common">Achromobacter xylosoxidans</name>
    <dbReference type="NCBI Taxonomy" id="85698"/>
    <lineage>
        <taxon>Bacteria</taxon>
        <taxon>Pseudomonadati</taxon>
        <taxon>Pseudomonadota</taxon>
        <taxon>Betaproteobacteria</taxon>
        <taxon>Burkholderiales</taxon>
        <taxon>Alcaligenaceae</taxon>
        <taxon>Achromobacter</taxon>
    </lineage>
</organism>
<name>A0A0D6H460_ALCXX</name>
<dbReference type="KEGG" id="axx:ERS451415_02065"/>
<dbReference type="InterPro" id="IPR011006">
    <property type="entry name" value="CheY-like_superfamily"/>
</dbReference>
<dbReference type="SMART" id="SM00448">
    <property type="entry name" value="REC"/>
    <property type="match status" value="1"/>
</dbReference>
<dbReference type="GO" id="GO:0003677">
    <property type="term" value="F:DNA binding"/>
    <property type="evidence" value="ECO:0007669"/>
    <property type="project" value="UniProtKB-KW"/>
</dbReference>
<dbReference type="Gene3D" id="1.10.10.10">
    <property type="entry name" value="Winged helix-like DNA-binding domain superfamily/Winged helix DNA-binding domain"/>
    <property type="match status" value="1"/>
</dbReference>
<dbReference type="EMBL" id="JAPZVI010000012">
    <property type="protein sequence ID" value="MCZ8403109.1"/>
    <property type="molecule type" value="Genomic_DNA"/>
</dbReference>
<dbReference type="InterPro" id="IPR036388">
    <property type="entry name" value="WH-like_DNA-bd_sf"/>
</dbReference>
<reference evidence="5" key="1">
    <citation type="submission" date="2022-12" db="EMBL/GenBank/DDBJ databases">
        <authorList>
            <person name="Voronina O.L."/>
            <person name="Kunda M.S."/>
            <person name="Ryzhova N."/>
            <person name="Aksenova E.I."/>
        </authorList>
    </citation>
    <scope>NUCLEOTIDE SEQUENCE</scope>
    <source>
        <strain evidence="5">SCCH136:Ach223948</strain>
    </source>
</reference>
<evidence type="ECO:0000256" key="2">
    <source>
        <dbReference type="ARBA" id="ARBA00023125"/>
    </source>
</evidence>
<dbReference type="eggNOG" id="COG2197">
    <property type="taxonomic scope" value="Bacteria"/>
</dbReference>
<comment type="caution">
    <text evidence="5">The sequence shown here is derived from an EMBL/GenBank/DDBJ whole genome shotgun (WGS) entry which is preliminary data.</text>
</comment>
<dbReference type="Gene3D" id="3.40.50.2300">
    <property type="match status" value="1"/>
</dbReference>
<dbReference type="RefSeq" id="WP_006387987.1">
    <property type="nucleotide sequence ID" value="NZ_CAXONT010000145.1"/>
</dbReference>
<proteinExistence type="predicted"/>
<dbReference type="InterPro" id="IPR016032">
    <property type="entry name" value="Sig_transdc_resp-reg_C-effctor"/>
</dbReference>
<evidence type="ECO:0000256" key="1">
    <source>
        <dbReference type="ARBA" id="ARBA00022553"/>
    </source>
</evidence>
<evidence type="ECO:0000313" key="5">
    <source>
        <dbReference type="EMBL" id="MCZ8403109.1"/>
    </source>
</evidence>
<sequence length="244" mass="27435">MNTASAPDAASFSEPRPNDAGDRPNSRKHLLLSRPPPVIRVAILDDHPVVALGVGAYLDSRPGFRVIHQETSARRLLEKLATSPCDVALIDFYLPQEPWDGVNYLRRLRRYHPSMAIITFSAGNRQETQYAAFRAGANGYLAKQWGMILLPEMIHGVLSRKDPFLSVQEGKIRPLSPRPPHALLTTSEVEVLRHISQGMSVTQIAMRLKRSKKTVSTHKRRAMRKLQLSDDLALALFLREKFAE</sequence>
<dbReference type="AlphaFoldDB" id="A0A0D6H460"/>
<dbReference type="PRINTS" id="PR00038">
    <property type="entry name" value="HTHLUXR"/>
</dbReference>
<protein>
    <submittedName>
        <fullName evidence="5">Response regulator transcription factor</fullName>
    </submittedName>
</protein>
<dbReference type="GO" id="GO:0006355">
    <property type="term" value="P:regulation of DNA-templated transcription"/>
    <property type="evidence" value="ECO:0007669"/>
    <property type="project" value="InterPro"/>
</dbReference>
<evidence type="ECO:0000256" key="4">
    <source>
        <dbReference type="SAM" id="MobiDB-lite"/>
    </source>
</evidence>
<feature type="compositionally biased region" description="Basic and acidic residues" evidence="4">
    <location>
        <begin position="16"/>
        <end position="25"/>
    </location>
</feature>
<dbReference type="PROSITE" id="PS50110">
    <property type="entry name" value="RESPONSE_REGULATORY"/>
    <property type="match status" value="1"/>
</dbReference>
<dbReference type="CDD" id="cd17535">
    <property type="entry name" value="REC_NarL-like"/>
    <property type="match status" value="1"/>
</dbReference>
<dbReference type="Pfam" id="PF00072">
    <property type="entry name" value="Response_reg"/>
    <property type="match status" value="1"/>
</dbReference>
<dbReference type="CDD" id="cd06170">
    <property type="entry name" value="LuxR_C_like"/>
    <property type="match status" value="1"/>
</dbReference>
<dbReference type="Pfam" id="PF00196">
    <property type="entry name" value="GerE"/>
    <property type="match status" value="1"/>
</dbReference>
<dbReference type="SMART" id="SM00421">
    <property type="entry name" value="HTH_LUXR"/>
    <property type="match status" value="1"/>
</dbReference>